<name>A0AAD2DC79_EUPCR</name>
<accession>A0AAD2DC79</accession>
<proteinExistence type="predicted"/>
<dbReference type="AlphaFoldDB" id="A0AAD2DC79"/>
<dbReference type="Proteomes" id="UP001295684">
    <property type="component" value="Unassembled WGS sequence"/>
</dbReference>
<dbReference type="EMBL" id="CAMPGE010029869">
    <property type="protein sequence ID" value="CAI2387353.1"/>
    <property type="molecule type" value="Genomic_DNA"/>
</dbReference>
<comment type="caution">
    <text evidence="1">The sequence shown here is derived from an EMBL/GenBank/DDBJ whole genome shotgun (WGS) entry which is preliminary data.</text>
</comment>
<reference evidence="1" key="1">
    <citation type="submission" date="2023-07" db="EMBL/GenBank/DDBJ databases">
        <authorList>
            <consortium name="AG Swart"/>
            <person name="Singh M."/>
            <person name="Singh A."/>
            <person name="Seah K."/>
            <person name="Emmerich C."/>
        </authorList>
    </citation>
    <scope>NUCLEOTIDE SEQUENCE</scope>
    <source>
        <strain evidence="1">DP1</strain>
    </source>
</reference>
<organism evidence="1 2">
    <name type="scientific">Euplotes crassus</name>
    <dbReference type="NCBI Taxonomy" id="5936"/>
    <lineage>
        <taxon>Eukaryota</taxon>
        <taxon>Sar</taxon>
        <taxon>Alveolata</taxon>
        <taxon>Ciliophora</taxon>
        <taxon>Intramacronucleata</taxon>
        <taxon>Spirotrichea</taxon>
        <taxon>Hypotrichia</taxon>
        <taxon>Euplotida</taxon>
        <taxon>Euplotidae</taxon>
        <taxon>Moneuplotes</taxon>
    </lineage>
</organism>
<protein>
    <submittedName>
        <fullName evidence="1">Uncharacterized protein</fullName>
    </submittedName>
</protein>
<gene>
    <name evidence="1" type="ORF">ECRASSUSDP1_LOCUS28983</name>
</gene>
<evidence type="ECO:0000313" key="2">
    <source>
        <dbReference type="Proteomes" id="UP001295684"/>
    </source>
</evidence>
<sequence>MDFTNHIFEHENLSDELLSEGVASSEVRGSDKILNNMKKKSFTPDKNNLQEKFEFMPCKTPKIFLKENFDQSEGTFSKRTRTKSYYKAEKSFEYLKKSPAKLLNERPNGRQSLKSDISSLLRQAAWLRNKSEKSLQSPKISQKEPSLEAGDGYFVTMNDVGTT</sequence>
<evidence type="ECO:0000313" key="1">
    <source>
        <dbReference type="EMBL" id="CAI2387353.1"/>
    </source>
</evidence>
<keyword evidence="2" id="KW-1185">Reference proteome</keyword>